<dbReference type="AlphaFoldDB" id="A0A549YM52"/>
<keyword evidence="1" id="KW-0812">Transmembrane</keyword>
<protein>
    <submittedName>
        <fullName evidence="2">Uncharacterized protein</fullName>
    </submittedName>
</protein>
<dbReference type="RefSeq" id="WP_142791854.1">
    <property type="nucleotide sequence ID" value="NZ_VJMZ01000001.1"/>
</dbReference>
<proteinExistence type="predicted"/>
<evidence type="ECO:0000313" key="3">
    <source>
        <dbReference type="Proteomes" id="UP000319280"/>
    </source>
</evidence>
<accession>A0A549YM52</accession>
<keyword evidence="3" id="KW-1185">Reference proteome</keyword>
<keyword evidence="1" id="KW-1133">Transmembrane helix</keyword>
<evidence type="ECO:0000256" key="1">
    <source>
        <dbReference type="SAM" id="Phobius"/>
    </source>
</evidence>
<feature type="transmembrane region" description="Helical" evidence="1">
    <location>
        <begin position="6"/>
        <end position="29"/>
    </location>
</feature>
<keyword evidence="1" id="KW-0472">Membrane</keyword>
<dbReference type="EMBL" id="VJMZ01000001">
    <property type="protein sequence ID" value="TRM12950.1"/>
    <property type="molecule type" value="Genomic_DNA"/>
</dbReference>
<feature type="transmembrane region" description="Helical" evidence="1">
    <location>
        <begin position="41"/>
        <end position="62"/>
    </location>
</feature>
<name>A0A549YM52_9BACI</name>
<organism evidence="2 3">
    <name type="scientific">Lentibacillus cibarius</name>
    <dbReference type="NCBI Taxonomy" id="2583219"/>
    <lineage>
        <taxon>Bacteria</taxon>
        <taxon>Bacillati</taxon>
        <taxon>Bacillota</taxon>
        <taxon>Bacilli</taxon>
        <taxon>Bacillales</taxon>
        <taxon>Bacillaceae</taxon>
        <taxon>Lentibacillus</taxon>
    </lineage>
</organism>
<dbReference type="Proteomes" id="UP000319280">
    <property type="component" value="Unassembled WGS sequence"/>
</dbReference>
<comment type="caution">
    <text evidence="2">The sequence shown here is derived from an EMBL/GenBank/DDBJ whole genome shotgun (WGS) entry which is preliminary data.</text>
</comment>
<evidence type="ECO:0000313" key="2">
    <source>
        <dbReference type="EMBL" id="TRM12950.1"/>
    </source>
</evidence>
<reference evidence="2 3" key="1">
    <citation type="submission" date="2019-07" db="EMBL/GenBank/DDBJ databases">
        <title>Genomic analysis of Lentibacillus sp. NKC851-2.</title>
        <authorList>
            <person name="Oh Y.J."/>
        </authorList>
    </citation>
    <scope>NUCLEOTIDE SEQUENCE [LARGE SCALE GENOMIC DNA]</scope>
    <source>
        <strain evidence="2 3">NKC851-2</strain>
    </source>
</reference>
<sequence length="262" mass="29694">MTNVLFSIIPIVLLLAVTGLFLFIGMRLAKSDKLSGIVRRWLFPGYLLVLLISFGLSFILPLEGDSDASRYRTFDKEKLPDLYMIPQVTGSINMLDDYLVDQWNLETKEKKLRLVIRGGENLNNIAVKRKKANDGVVEAALYVTPFVIDGIDMTTGFLPKTHVKVNGRTLAVETPDRKRIDVSVFQKEFPIRQFTQKGWLASIDEEVGFGVSTKEMTGERESSPWMYKEEGRLFSTELLYLQIPADVEIEGGNDRNMFMVGN</sequence>
<gene>
    <name evidence="2" type="ORF">FH966_15240</name>
</gene>